<reference evidence="2" key="1">
    <citation type="submission" date="2015-12" db="EMBL/GenBank/DDBJ databases">
        <title>Gene expression during late stages of embryo sac development: a critical building block for successful pollen-pistil interactions.</title>
        <authorList>
            <person name="Liu Y."/>
            <person name="Joly V."/>
            <person name="Sabar M."/>
            <person name="Matton D.P."/>
        </authorList>
    </citation>
    <scope>NUCLEOTIDE SEQUENCE</scope>
</reference>
<feature type="region of interest" description="Disordered" evidence="1">
    <location>
        <begin position="28"/>
        <end position="65"/>
    </location>
</feature>
<dbReference type="EMBL" id="GEDG01027212">
    <property type="protein sequence ID" value="JAP13994.1"/>
    <property type="molecule type" value="Transcribed_RNA"/>
</dbReference>
<evidence type="ECO:0000256" key="1">
    <source>
        <dbReference type="SAM" id="MobiDB-lite"/>
    </source>
</evidence>
<protein>
    <submittedName>
        <fullName evidence="2">Putative ovule protein</fullName>
    </submittedName>
</protein>
<dbReference type="AlphaFoldDB" id="A0A0V0H1I3"/>
<sequence length="65" mass="7201">MLWNGSELNQMFSDNTQIKLAKLCNSLINQTPPTQPNPPRPISTHPLEKESLLNGQGARGLPIIH</sequence>
<evidence type="ECO:0000313" key="2">
    <source>
        <dbReference type="EMBL" id="JAP13994.1"/>
    </source>
</evidence>
<proteinExistence type="predicted"/>
<name>A0A0V0H1I3_SOLCH</name>
<accession>A0A0V0H1I3</accession>
<organism evidence="2">
    <name type="scientific">Solanum chacoense</name>
    <name type="common">Chaco potato</name>
    <dbReference type="NCBI Taxonomy" id="4108"/>
    <lineage>
        <taxon>Eukaryota</taxon>
        <taxon>Viridiplantae</taxon>
        <taxon>Streptophyta</taxon>
        <taxon>Embryophyta</taxon>
        <taxon>Tracheophyta</taxon>
        <taxon>Spermatophyta</taxon>
        <taxon>Magnoliopsida</taxon>
        <taxon>eudicotyledons</taxon>
        <taxon>Gunneridae</taxon>
        <taxon>Pentapetalae</taxon>
        <taxon>asterids</taxon>
        <taxon>lamiids</taxon>
        <taxon>Solanales</taxon>
        <taxon>Solanaceae</taxon>
        <taxon>Solanoideae</taxon>
        <taxon>Solaneae</taxon>
        <taxon>Solanum</taxon>
    </lineage>
</organism>